<gene>
    <name evidence="2" type="ORF">CCMA1212_001979</name>
</gene>
<dbReference type="InterPro" id="IPR002575">
    <property type="entry name" value="Aminoglycoside_PTrfase"/>
</dbReference>
<dbReference type="EMBL" id="PPTA01000002">
    <property type="protein sequence ID" value="TFB06238.1"/>
    <property type="molecule type" value="Genomic_DNA"/>
</dbReference>
<dbReference type="InterPro" id="IPR051678">
    <property type="entry name" value="AGP_Transferase"/>
</dbReference>
<dbReference type="Pfam" id="PF01636">
    <property type="entry name" value="APH"/>
    <property type="match status" value="1"/>
</dbReference>
<dbReference type="SUPFAM" id="SSF56112">
    <property type="entry name" value="Protein kinase-like (PK-like)"/>
    <property type="match status" value="1"/>
</dbReference>
<accession>A0ABY2HHC6</accession>
<name>A0ABY2HHC6_9HYPO</name>
<dbReference type="Gene3D" id="3.90.1200.10">
    <property type="match status" value="1"/>
</dbReference>
<reference evidence="2 3" key="1">
    <citation type="submission" date="2018-01" db="EMBL/GenBank/DDBJ databases">
        <title>Genome characterization of the sugarcane-associated fungus Trichoderma ghanense CCMA-1212 and their application in lignocelulose bioconversion.</title>
        <authorList>
            <person name="Steindorff A.S."/>
            <person name="Mendes T.D."/>
            <person name="Vilela E.S.D."/>
            <person name="Rodrigues D.S."/>
            <person name="Formighieri E.F."/>
            <person name="Melo I.S."/>
            <person name="Favaro L.C.L."/>
        </authorList>
    </citation>
    <scope>NUCLEOTIDE SEQUENCE [LARGE SCALE GENOMIC DNA]</scope>
    <source>
        <strain evidence="2 3">CCMA-1212</strain>
    </source>
</reference>
<keyword evidence="3" id="KW-1185">Reference proteome</keyword>
<dbReference type="Proteomes" id="UP001642720">
    <property type="component" value="Unassembled WGS sequence"/>
</dbReference>
<proteinExistence type="predicted"/>
<evidence type="ECO:0000259" key="1">
    <source>
        <dbReference type="Pfam" id="PF01636"/>
    </source>
</evidence>
<dbReference type="PANTHER" id="PTHR21310">
    <property type="entry name" value="AMINOGLYCOSIDE PHOSPHOTRANSFERASE-RELATED-RELATED"/>
    <property type="match status" value="1"/>
</dbReference>
<dbReference type="RefSeq" id="XP_073562439.1">
    <property type="nucleotide sequence ID" value="XM_073699384.1"/>
</dbReference>
<comment type="caution">
    <text evidence="2">The sequence shown here is derived from an EMBL/GenBank/DDBJ whole genome shotgun (WGS) entry which is preliminary data.</text>
</comment>
<organism evidence="2 3">
    <name type="scientific">Trichoderma ghanense</name>
    <dbReference type="NCBI Taxonomy" id="65468"/>
    <lineage>
        <taxon>Eukaryota</taxon>
        <taxon>Fungi</taxon>
        <taxon>Dikarya</taxon>
        <taxon>Ascomycota</taxon>
        <taxon>Pezizomycotina</taxon>
        <taxon>Sordariomycetes</taxon>
        <taxon>Hypocreomycetidae</taxon>
        <taxon>Hypocreales</taxon>
        <taxon>Hypocreaceae</taxon>
        <taxon>Trichoderma</taxon>
    </lineage>
</organism>
<dbReference type="PANTHER" id="PTHR21310:SF59">
    <property type="entry name" value="AMINOGLYCOSIDE PHOSPHOTRANSFERASE DOMAIN-CONTAINING PROTEIN"/>
    <property type="match status" value="1"/>
</dbReference>
<dbReference type="InterPro" id="IPR011009">
    <property type="entry name" value="Kinase-like_dom_sf"/>
</dbReference>
<dbReference type="GeneID" id="300573834"/>
<protein>
    <recommendedName>
        <fullName evidence="1">Aminoglycoside phosphotransferase domain-containing protein</fullName>
    </recommendedName>
</protein>
<evidence type="ECO:0000313" key="2">
    <source>
        <dbReference type="EMBL" id="TFB06238.1"/>
    </source>
</evidence>
<evidence type="ECO:0000313" key="3">
    <source>
        <dbReference type="Proteomes" id="UP001642720"/>
    </source>
</evidence>
<sequence>MTWGSTDKTRVSYTANADSIYPDGDEDIESFFTRNGFAGKTRDVCDGYARMRFPGVKATPSQTQGYCSYTLSLSRDYLLQFRPEAFKLDMNTCKGVKAIYGRYAPTTTYLGEIQGIPLPDHEGNAGSSGMHVYLHKRIPGIPLSEFRRRRKDKLKRRETEAEDGLYKRRLMRGLAKVFALGFRARQPFRQGIPKGRIGESMHWRLSLLHGLPPEDTDLQRHVSEAQSQFHSIQTSDWCLTHGDLLPANILVSPKTGRLTGLIDWAEAEWLPFGMALYGIEEVLGETVLASEGFEYYADHRELRQLFWGEFLSLTRQRQMSTVQMQRVEAARKLGILFWRGIAFDDGRMDRVVEEGRDEEEMQKLRLFLAAPGIAEKAIKEHEKSVFWHIGHFASWMANTCR</sequence>
<feature type="domain" description="Aminoglycoside phosphotransferase" evidence="1">
    <location>
        <begin position="121"/>
        <end position="271"/>
    </location>
</feature>